<gene>
    <name evidence="2" type="ORF">FH972_022994</name>
</gene>
<sequence length="184" mass="20655">MSDDGTQSQLNSRFNQGSTASSAVLPTPSLKLDFRMSVKLNPLISVGKTVWGQRNWISFSSGEWSALWGRGTVVQGGQDNQLVTEELSTFLETNYLLKTDDTDPAYITVKTTGWRTGDKETLQKLLDPQLANEVSPHDYKFRLYVRMESGDARYSFVNTSMWIASAARYGSEGKLFAQSQSLWY</sequence>
<name>A0A5N6KU69_9ROSI</name>
<comment type="caution">
    <text evidence="2">The sequence shown here is derived from an EMBL/GenBank/DDBJ whole genome shotgun (WGS) entry which is preliminary data.</text>
</comment>
<dbReference type="Proteomes" id="UP000327013">
    <property type="component" value="Unassembled WGS sequence"/>
</dbReference>
<reference evidence="2 3" key="1">
    <citation type="submission" date="2019-06" db="EMBL/GenBank/DDBJ databases">
        <title>A chromosomal-level reference genome of Carpinus fangiana (Coryloideae, Betulaceae).</title>
        <authorList>
            <person name="Yang X."/>
            <person name="Wang Z."/>
            <person name="Zhang L."/>
            <person name="Hao G."/>
            <person name="Liu J."/>
            <person name="Yang Y."/>
        </authorList>
    </citation>
    <scope>NUCLEOTIDE SEQUENCE [LARGE SCALE GENOMIC DNA]</scope>
    <source>
        <strain evidence="2">Cfa_2016G</strain>
        <tissue evidence="2">Leaf</tissue>
    </source>
</reference>
<proteinExistence type="predicted"/>
<dbReference type="OrthoDB" id="2544694at2759"/>
<dbReference type="InterPro" id="IPR020915">
    <property type="entry name" value="UPF0311"/>
</dbReference>
<dbReference type="Gene3D" id="2.40.160.20">
    <property type="match status" value="1"/>
</dbReference>
<organism evidence="2 3">
    <name type="scientific">Carpinus fangiana</name>
    <dbReference type="NCBI Taxonomy" id="176857"/>
    <lineage>
        <taxon>Eukaryota</taxon>
        <taxon>Viridiplantae</taxon>
        <taxon>Streptophyta</taxon>
        <taxon>Embryophyta</taxon>
        <taxon>Tracheophyta</taxon>
        <taxon>Spermatophyta</taxon>
        <taxon>Magnoliopsida</taxon>
        <taxon>eudicotyledons</taxon>
        <taxon>Gunneridae</taxon>
        <taxon>Pentapetalae</taxon>
        <taxon>rosids</taxon>
        <taxon>fabids</taxon>
        <taxon>Fagales</taxon>
        <taxon>Betulaceae</taxon>
        <taxon>Carpinus</taxon>
    </lineage>
</organism>
<accession>A0A5N6KU69</accession>
<protein>
    <submittedName>
        <fullName evidence="2">Uncharacterized protein</fullName>
    </submittedName>
</protein>
<dbReference type="PANTHER" id="PTHR37315:SF1">
    <property type="entry name" value="UPF0311 PROTEIN BLR7842"/>
    <property type="match status" value="1"/>
</dbReference>
<evidence type="ECO:0000313" key="3">
    <source>
        <dbReference type="Proteomes" id="UP000327013"/>
    </source>
</evidence>
<dbReference type="PANTHER" id="PTHR37315">
    <property type="entry name" value="UPF0311 PROTEIN BLR7842"/>
    <property type="match status" value="1"/>
</dbReference>
<evidence type="ECO:0000256" key="1">
    <source>
        <dbReference type="SAM" id="MobiDB-lite"/>
    </source>
</evidence>
<feature type="region of interest" description="Disordered" evidence="1">
    <location>
        <begin position="1"/>
        <end position="22"/>
    </location>
</feature>
<dbReference type="Pfam" id="PF11578">
    <property type="entry name" value="DUF3237"/>
    <property type="match status" value="1"/>
</dbReference>
<keyword evidence="3" id="KW-1185">Reference proteome</keyword>
<dbReference type="AlphaFoldDB" id="A0A5N6KU69"/>
<dbReference type="EMBL" id="VIBQ01000013">
    <property type="protein sequence ID" value="KAB8345942.1"/>
    <property type="molecule type" value="Genomic_DNA"/>
</dbReference>
<evidence type="ECO:0000313" key="2">
    <source>
        <dbReference type="EMBL" id="KAB8345942.1"/>
    </source>
</evidence>